<name>A0A7K5FXC4_PROAR</name>
<evidence type="ECO:0000313" key="10">
    <source>
        <dbReference type="EMBL" id="NWS49582.1"/>
    </source>
</evidence>
<feature type="domain" description="START" evidence="9">
    <location>
        <begin position="68"/>
        <end position="257"/>
    </location>
</feature>
<dbReference type="InterPro" id="IPR002913">
    <property type="entry name" value="START_lipid-bd_dom"/>
</dbReference>
<reference evidence="10 11" key="1">
    <citation type="submission" date="2019-09" db="EMBL/GenBank/DDBJ databases">
        <title>Bird 10,000 Genomes (B10K) Project - Family phase.</title>
        <authorList>
            <person name="Zhang G."/>
        </authorList>
    </citation>
    <scope>NUCLEOTIDE SEQUENCE [LARGE SCALE GENOMIC DNA]</scope>
    <source>
        <strain evidence="10">B10K-DU-017-47</strain>
    </source>
</reference>
<dbReference type="InterPro" id="IPR051213">
    <property type="entry name" value="START_lipid_transfer"/>
</dbReference>
<organism evidence="10 11">
    <name type="scientific">Probosciger aterrimus</name>
    <name type="common">Palm cockatoo</name>
    <dbReference type="NCBI Taxonomy" id="141839"/>
    <lineage>
        <taxon>Eukaryota</taxon>
        <taxon>Metazoa</taxon>
        <taxon>Chordata</taxon>
        <taxon>Craniata</taxon>
        <taxon>Vertebrata</taxon>
        <taxon>Euteleostomi</taxon>
        <taxon>Archelosauria</taxon>
        <taxon>Archosauria</taxon>
        <taxon>Dinosauria</taxon>
        <taxon>Saurischia</taxon>
        <taxon>Theropoda</taxon>
        <taxon>Coelurosauria</taxon>
        <taxon>Aves</taxon>
        <taxon>Neognathae</taxon>
        <taxon>Neoaves</taxon>
        <taxon>Telluraves</taxon>
        <taxon>Australaves</taxon>
        <taxon>Psittaciformes</taxon>
        <taxon>Cacatuidae</taxon>
        <taxon>Probosciger</taxon>
    </lineage>
</organism>
<dbReference type="PANTHER" id="PTHR19308:SF8">
    <property type="entry name" value="STAR-RELATED LIPID TRANSFER PROTEIN 7, MITOCHONDRIAL"/>
    <property type="match status" value="1"/>
</dbReference>
<dbReference type="CDD" id="cd08911">
    <property type="entry name" value="START_STARD7-like"/>
    <property type="match status" value="1"/>
</dbReference>
<keyword evidence="11" id="KW-1185">Reference proteome</keyword>
<feature type="non-terminal residue" evidence="10">
    <location>
        <position position="298"/>
    </location>
</feature>
<evidence type="ECO:0000256" key="4">
    <source>
        <dbReference type="ARBA" id="ARBA00023128"/>
    </source>
</evidence>
<evidence type="ECO:0000256" key="1">
    <source>
        <dbReference type="ARBA" id="ARBA00004173"/>
    </source>
</evidence>
<evidence type="ECO:0000256" key="6">
    <source>
        <dbReference type="ARBA" id="ARBA00069252"/>
    </source>
</evidence>
<dbReference type="PANTHER" id="PTHR19308">
    <property type="entry name" value="PHOSPHATIDYLCHOLINE TRANSFER PROTEIN"/>
    <property type="match status" value="1"/>
</dbReference>
<evidence type="ECO:0000256" key="5">
    <source>
        <dbReference type="ARBA" id="ARBA00053168"/>
    </source>
</evidence>
<dbReference type="InterPro" id="IPR041949">
    <property type="entry name" value="START_STARD7"/>
</dbReference>
<feature type="region of interest" description="Disordered" evidence="8">
    <location>
        <begin position="269"/>
        <end position="298"/>
    </location>
</feature>
<keyword evidence="4" id="KW-0496">Mitochondrion</keyword>
<comment type="function">
    <text evidence="5">May play a protective role in mucosal tissues by preventing exaggerated allergic responses.</text>
</comment>
<evidence type="ECO:0000256" key="8">
    <source>
        <dbReference type="SAM" id="MobiDB-lite"/>
    </source>
</evidence>
<evidence type="ECO:0000256" key="7">
    <source>
        <dbReference type="ARBA" id="ARBA00079053"/>
    </source>
</evidence>
<dbReference type="GO" id="GO:0008289">
    <property type="term" value="F:lipid binding"/>
    <property type="evidence" value="ECO:0007669"/>
    <property type="project" value="InterPro"/>
</dbReference>
<dbReference type="FunFam" id="3.30.530.20:FF:000016">
    <property type="entry name" value="StAR-related lipid transfer protein 7, mitochondrial"/>
    <property type="match status" value="1"/>
</dbReference>
<dbReference type="InterPro" id="IPR023393">
    <property type="entry name" value="START-like_dom_sf"/>
</dbReference>
<comment type="subcellular location">
    <subcellularLocation>
        <location evidence="1">Mitochondrion</location>
    </subcellularLocation>
</comment>
<evidence type="ECO:0000259" key="9">
    <source>
        <dbReference type="PROSITE" id="PS50848"/>
    </source>
</evidence>
<keyword evidence="2" id="KW-0809">Transit peptide</keyword>
<dbReference type="OrthoDB" id="1295045at2759"/>
<dbReference type="PROSITE" id="PS50848">
    <property type="entry name" value="START"/>
    <property type="match status" value="1"/>
</dbReference>
<comment type="caution">
    <text evidence="10">The sequence shown here is derived from an EMBL/GenBank/DDBJ whole genome shotgun (WGS) entry which is preliminary data.</text>
</comment>
<evidence type="ECO:0000256" key="2">
    <source>
        <dbReference type="ARBA" id="ARBA00022946"/>
    </source>
</evidence>
<dbReference type="AlphaFoldDB" id="A0A7K5FXC4"/>
<accession>A0A7K5FXC4</accession>
<dbReference type="SUPFAM" id="SSF55961">
    <property type="entry name" value="Bet v1-like"/>
    <property type="match status" value="1"/>
</dbReference>
<dbReference type="GO" id="GO:0005739">
    <property type="term" value="C:mitochondrion"/>
    <property type="evidence" value="ECO:0007669"/>
    <property type="project" value="UniProtKB-SubCell"/>
</dbReference>
<feature type="non-terminal residue" evidence="10">
    <location>
        <position position="1"/>
    </location>
</feature>
<evidence type="ECO:0000256" key="3">
    <source>
        <dbReference type="ARBA" id="ARBA00023054"/>
    </source>
</evidence>
<dbReference type="SMART" id="SM00234">
    <property type="entry name" value="START"/>
    <property type="match status" value="1"/>
</dbReference>
<gene>
    <name evidence="10" type="primary">Stard7</name>
    <name evidence="10" type="ORF">PROATE_R14657</name>
</gene>
<proteinExistence type="predicted"/>
<dbReference type="Gene3D" id="3.30.530.20">
    <property type="match status" value="1"/>
</dbReference>
<dbReference type="Pfam" id="PF01852">
    <property type="entry name" value="START"/>
    <property type="match status" value="1"/>
</dbReference>
<evidence type="ECO:0000313" key="11">
    <source>
        <dbReference type="Proteomes" id="UP000562415"/>
    </source>
</evidence>
<sequence>WWLLRGRLAFAATGRLMATLAGVFVWDGQRIEEEELQRSAQEMKHMENISSLFQGDSQRLDPRVEQGEQPWEMIMDKKHFKLWRRPIEGTHLYQYRVFGSYTDVTPRQFFNVQLDTEYRKKWDSLVIKLDVIERDLATGSEVIHWVTHFPYPMYSRDYVYVRRYSVDQENNLMVLVSRAVEHPSVPEDPEYVRVRTYESQMVIRPHKTFDENGFDYLLTYSDNPQTVFPRYCLSWMVSSGMPDFLEKLHTAALKAKKLELEVRDYLSAKGGLEGGEGKAPAAEHKGDGSRSPAQLEYA</sequence>
<protein>
    <recommendedName>
        <fullName evidence="6">StAR-related lipid transfer protein 7, mitochondrial</fullName>
    </recommendedName>
    <alternativeName>
        <fullName evidence="7">START domain-containing protein 7</fullName>
    </alternativeName>
</protein>
<keyword evidence="3" id="KW-0175">Coiled coil</keyword>
<dbReference type="EMBL" id="VYZH01006491">
    <property type="protein sequence ID" value="NWS49582.1"/>
    <property type="molecule type" value="Genomic_DNA"/>
</dbReference>
<dbReference type="Proteomes" id="UP000562415">
    <property type="component" value="Unassembled WGS sequence"/>
</dbReference>